<dbReference type="PANTHER" id="PTHR41533:SF1">
    <property type="entry name" value="L,D-TRANSPEPTIDASE YCBB-RELATED"/>
    <property type="match status" value="1"/>
</dbReference>
<dbReference type="InterPro" id="IPR036366">
    <property type="entry name" value="PGBDSf"/>
</dbReference>
<feature type="region of interest" description="Disordered" evidence="5">
    <location>
        <begin position="358"/>
        <end position="405"/>
    </location>
</feature>
<evidence type="ECO:0000259" key="7">
    <source>
        <dbReference type="PROSITE" id="PS51935"/>
    </source>
</evidence>
<protein>
    <submittedName>
        <fullName evidence="8">Peptidoglycan-binding protein</fullName>
    </submittedName>
</protein>
<keyword evidence="2" id="KW-0645">Protease</keyword>
<keyword evidence="6" id="KW-0732">Signal</keyword>
<dbReference type="PANTHER" id="PTHR41533">
    <property type="entry name" value="L,D-TRANSPEPTIDASE HI_1667-RELATED"/>
    <property type="match status" value="1"/>
</dbReference>
<keyword evidence="4" id="KW-0788">Thiol protease</keyword>
<evidence type="ECO:0000256" key="1">
    <source>
        <dbReference type="ARBA" id="ARBA00007074"/>
    </source>
</evidence>
<dbReference type="PROSITE" id="PS51935">
    <property type="entry name" value="NLPC_P60"/>
    <property type="match status" value="1"/>
</dbReference>
<evidence type="ECO:0000313" key="8">
    <source>
        <dbReference type="EMBL" id="HJA72255.1"/>
    </source>
</evidence>
<feature type="domain" description="NlpC/P60" evidence="7">
    <location>
        <begin position="414"/>
        <end position="533"/>
    </location>
</feature>
<sequence length="534" mass="57116">MNIYRLKMCLIIGTIAAGACFLSACAGSEEPGDSPITVTAAPEPEGAVSEIRIVQMTPDGPLFPGSEDIESGEPIPDYLRLGVEHPIVATLQERLMQLGFMDNDEPTEYFGAVTENSVKHFQRQNDLKQDGIVGQETLDAILDPNAKYYTVEKGVEGDDIERIQQRLYELGYLASANLVTGNFGDSTEEAVLKLQQVNGLTEDGKVGQRTINLLYSDEIKPNMLAYGEHSDVVLECQKLLRSLGYMTSEPDGQFGADTILAVKNFQARNDLVVDGFLGPSTRVALNSPNAVPMALMLGEQNETVQRVQQLLSEYGYLSAYNVTSYYGEITENAVKEFQRQNGLSVDGCVGINTMNTLTGDDVKRAPSRPSTNRESSSGSSSNRGSSSSGSSSSGSSSGAASAGSSSGGSVIHNSGGVSTLLSVARSKVGCPYVWGAKGPNAFDCSGFVYWCLNQAGVRQSYMTSSGWRNAGRYQRINNYGSLQAGDIIVVSGHVGIVAGGGQVIDASSSHGRVVQRGLSSWWANNFICGWRIFG</sequence>
<evidence type="ECO:0000256" key="4">
    <source>
        <dbReference type="ARBA" id="ARBA00022807"/>
    </source>
</evidence>
<keyword evidence="3" id="KW-0378">Hydrolase</keyword>
<dbReference type="InterPro" id="IPR038765">
    <property type="entry name" value="Papain-like_cys_pep_sf"/>
</dbReference>
<dbReference type="SUPFAM" id="SSF54001">
    <property type="entry name" value="Cysteine proteinases"/>
    <property type="match status" value="1"/>
</dbReference>
<dbReference type="Gene3D" id="1.10.101.10">
    <property type="entry name" value="PGBD-like superfamily/PGBD"/>
    <property type="match status" value="4"/>
</dbReference>
<comment type="similarity">
    <text evidence="1">Belongs to the peptidase C40 family.</text>
</comment>
<organism evidence="8 9">
    <name type="scientific">Candidatus Lachnoclostridium stercoravium</name>
    <dbReference type="NCBI Taxonomy" id="2838633"/>
    <lineage>
        <taxon>Bacteria</taxon>
        <taxon>Bacillati</taxon>
        <taxon>Bacillota</taxon>
        <taxon>Clostridia</taxon>
        <taxon>Lachnospirales</taxon>
        <taxon>Lachnospiraceae</taxon>
    </lineage>
</organism>
<dbReference type="Proteomes" id="UP000823900">
    <property type="component" value="Unassembled WGS sequence"/>
</dbReference>
<reference evidence="8" key="2">
    <citation type="submission" date="2021-04" db="EMBL/GenBank/DDBJ databases">
        <authorList>
            <person name="Gilroy R."/>
        </authorList>
    </citation>
    <scope>NUCLEOTIDE SEQUENCE</scope>
    <source>
        <strain evidence="8">CHK178-16964</strain>
    </source>
</reference>
<proteinExistence type="inferred from homology"/>
<dbReference type="AlphaFoldDB" id="A0A9D2HIL2"/>
<evidence type="ECO:0000256" key="5">
    <source>
        <dbReference type="SAM" id="MobiDB-lite"/>
    </source>
</evidence>
<evidence type="ECO:0000256" key="6">
    <source>
        <dbReference type="SAM" id="SignalP"/>
    </source>
</evidence>
<evidence type="ECO:0000256" key="2">
    <source>
        <dbReference type="ARBA" id="ARBA00022670"/>
    </source>
</evidence>
<feature type="signal peptide" evidence="6">
    <location>
        <begin position="1"/>
        <end position="26"/>
    </location>
</feature>
<feature type="chain" id="PRO_5038625831" evidence="6">
    <location>
        <begin position="27"/>
        <end position="534"/>
    </location>
</feature>
<dbReference type="InterPro" id="IPR052905">
    <property type="entry name" value="LD-transpeptidase_YkuD-like"/>
</dbReference>
<reference evidence="8" key="1">
    <citation type="journal article" date="2021" name="PeerJ">
        <title>Extensive microbial diversity within the chicken gut microbiome revealed by metagenomics and culture.</title>
        <authorList>
            <person name="Gilroy R."/>
            <person name="Ravi A."/>
            <person name="Getino M."/>
            <person name="Pursley I."/>
            <person name="Horton D.L."/>
            <person name="Alikhan N.F."/>
            <person name="Baker D."/>
            <person name="Gharbi K."/>
            <person name="Hall N."/>
            <person name="Watson M."/>
            <person name="Adriaenssens E.M."/>
            <person name="Foster-Nyarko E."/>
            <person name="Jarju S."/>
            <person name="Secka A."/>
            <person name="Antonio M."/>
            <person name="Oren A."/>
            <person name="Chaudhuri R.R."/>
            <person name="La Ragione R."/>
            <person name="Hildebrand F."/>
            <person name="Pallen M.J."/>
        </authorList>
    </citation>
    <scope>NUCLEOTIDE SEQUENCE</scope>
    <source>
        <strain evidence="8">CHK178-16964</strain>
    </source>
</reference>
<dbReference type="Pfam" id="PF01471">
    <property type="entry name" value="PG_binding_1"/>
    <property type="match status" value="4"/>
</dbReference>
<dbReference type="Pfam" id="PF00877">
    <property type="entry name" value="NLPC_P60"/>
    <property type="match status" value="1"/>
</dbReference>
<dbReference type="SUPFAM" id="SSF47090">
    <property type="entry name" value="PGBD-like"/>
    <property type="match status" value="4"/>
</dbReference>
<dbReference type="EMBL" id="DWZA01000100">
    <property type="protein sequence ID" value="HJA72255.1"/>
    <property type="molecule type" value="Genomic_DNA"/>
</dbReference>
<dbReference type="InterPro" id="IPR000064">
    <property type="entry name" value="NLP_P60_dom"/>
</dbReference>
<dbReference type="InterPro" id="IPR036365">
    <property type="entry name" value="PGBD-like_sf"/>
</dbReference>
<name>A0A9D2HIL2_9FIRM</name>
<evidence type="ECO:0000256" key="3">
    <source>
        <dbReference type="ARBA" id="ARBA00022801"/>
    </source>
</evidence>
<dbReference type="PROSITE" id="PS51257">
    <property type="entry name" value="PROKAR_LIPOPROTEIN"/>
    <property type="match status" value="1"/>
</dbReference>
<feature type="compositionally biased region" description="Low complexity" evidence="5">
    <location>
        <begin position="375"/>
        <end position="405"/>
    </location>
</feature>
<gene>
    <name evidence="8" type="ORF">IAA07_11900</name>
</gene>
<evidence type="ECO:0000313" key="9">
    <source>
        <dbReference type="Proteomes" id="UP000823900"/>
    </source>
</evidence>
<dbReference type="InterPro" id="IPR002477">
    <property type="entry name" value="Peptidoglycan-bd-like"/>
</dbReference>
<dbReference type="GO" id="GO:0006508">
    <property type="term" value="P:proteolysis"/>
    <property type="evidence" value="ECO:0007669"/>
    <property type="project" value="UniProtKB-KW"/>
</dbReference>
<accession>A0A9D2HIL2</accession>
<dbReference type="GO" id="GO:0008234">
    <property type="term" value="F:cysteine-type peptidase activity"/>
    <property type="evidence" value="ECO:0007669"/>
    <property type="project" value="UniProtKB-KW"/>
</dbReference>
<comment type="caution">
    <text evidence="8">The sequence shown here is derived from an EMBL/GenBank/DDBJ whole genome shotgun (WGS) entry which is preliminary data.</text>
</comment>
<dbReference type="Gene3D" id="3.90.1720.10">
    <property type="entry name" value="endopeptidase domain like (from Nostoc punctiforme)"/>
    <property type="match status" value="1"/>
</dbReference>